<keyword evidence="6" id="KW-1185">Reference proteome</keyword>
<evidence type="ECO:0000313" key="6">
    <source>
        <dbReference type="Proteomes" id="UP001327560"/>
    </source>
</evidence>
<feature type="transmembrane region" description="Helical" evidence="4">
    <location>
        <begin position="96"/>
        <end position="117"/>
    </location>
</feature>
<dbReference type="GO" id="GO:0016020">
    <property type="term" value="C:membrane"/>
    <property type="evidence" value="ECO:0007669"/>
    <property type="project" value="InterPro"/>
</dbReference>
<evidence type="ECO:0000313" key="5">
    <source>
        <dbReference type="EMBL" id="WOL01568.1"/>
    </source>
</evidence>
<dbReference type="GO" id="GO:0022857">
    <property type="term" value="F:transmembrane transporter activity"/>
    <property type="evidence" value="ECO:0007669"/>
    <property type="project" value="InterPro"/>
</dbReference>
<proteinExistence type="predicted"/>
<sequence>MKWLEQINIRSRYGAAKVIKTVASIGGATILTLYKGPPLLHQQHQNNVFLVASSNTILSWTLGCVYILGNCIAMGLVALVISFSLQKWCIDKGGPLFAVVFYQVQTLVVDIMAAVIVL</sequence>
<reference evidence="5 6" key="1">
    <citation type="submission" date="2023-10" db="EMBL/GenBank/DDBJ databases">
        <title>Chromosome-scale genome assembly provides insights into flower coloration mechanisms of Canna indica.</title>
        <authorList>
            <person name="Li C."/>
        </authorList>
    </citation>
    <scope>NUCLEOTIDE SEQUENCE [LARGE SCALE GENOMIC DNA]</scope>
    <source>
        <tissue evidence="5">Flower</tissue>
    </source>
</reference>
<evidence type="ECO:0000256" key="4">
    <source>
        <dbReference type="SAM" id="Phobius"/>
    </source>
</evidence>
<dbReference type="Proteomes" id="UP001327560">
    <property type="component" value="Chromosome 3"/>
</dbReference>
<feature type="transmembrane region" description="Helical" evidence="4">
    <location>
        <begin position="21"/>
        <end position="37"/>
    </location>
</feature>
<evidence type="ECO:0000256" key="3">
    <source>
        <dbReference type="ARBA" id="ARBA00023136"/>
    </source>
</evidence>
<dbReference type="EMBL" id="CP136892">
    <property type="protein sequence ID" value="WOL01568.1"/>
    <property type="molecule type" value="Genomic_DNA"/>
</dbReference>
<evidence type="ECO:0008006" key="7">
    <source>
        <dbReference type="Google" id="ProtNLM"/>
    </source>
</evidence>
<feature type="transmembrane region" description="Helical" evidence="4">
    <location>
        <begin position="57"/>
        <end position="84"/>
    </location>
</feature>
<name>A0AAQ3K692_9LILI</name>
<evidence type="ECO:0000256" key="2">
    <source>
        <dbReference type="ARBA" id="ARBA00022989"/>
    </source>
</evidence>
<dbReference type="InterPro" id="IPR030184">
    <property type="entry name" value="WAT1-related"/>
</dbReference>
<gene>
    <name evidence="5" type="ORF">Cni_G10285</name>
</gene>
<evidence type="ECO:0000256" key="1">
    <source>
        <dbReference type="ARBA" id="ARBA00022692"/>
    </source>
</evidence>
<protein>
    <recommendedName>
        <fullName evidence="7">WAT1-related protein</fullName>
    </recommendedName>
</protein>
<accession>A0AAQ3K692</accession>
<dbReference type="PANTHER" id="PTHR31218">
    <property type="entry name" value="WAT1-RELATED PROTEIN"/>
    <property type="match status" value="1"/>
</dbReference>
<keyword evidence="2 4" id="KW-1133">Transmembrane helix</keyword>
<organism evidence="5 6">
    <name type="scientific">Canna indica</name>
    <name type="common">Indian-shot</name>
    <dbReference type="NCBI Taxonomy" id="4628"/>
    <lineage>
        <taxon>Eukaryota</taxon>
        <taxon>Viridiplantae</taxon>
        <taxon>Streptophyta</taxon>
        <taxon>Embryophyta</taxon>
        <taxon>Tracheophyta</taxon>
        <taxon>Spermatophyta</taxon>
        <taxon>Magnoliopsida</taxon>
        <taxon>Liliopsida</taxon>
        <taxon>Zingiberales</taxon>
        <taxon>Cannaceae</taxon>
        <taxon>Canna</taxon>
    </lineage>
</organism>
<keyword evidence="1 4" id="KW-0812">Transmembrane</keyword>
<dbReference type="AlphaFoldDB" id="A0AAQ3K692"/>
<keyword evidence="3 4" id="KW-0472">Membrane</keyword>